<proteinExistence type="predicted"/>
<accession>A0A0N4XUT4</accession>
<dbReference type="Proteomes" id="UP000271162">
    <property type="component" value="Unassembled WGS sequence"/>
</dbReference>
<organism evidence="3">
    <name type="scientific">Nippostrongylus brasiliensis</name>
    <name type="common">Rat hookworm</name>
    <dbReference type="NCBI Taxonomy" id="27835"/>
    <lineage>
        <taxon>Eukaryota</taxon>
        <taxon>Metazoa</taxon>
        <taxon>Ecdysozoa</taxon>
        <taxon>Nematoda</taxon>
        <taxon>Chromadorea</taxon>
        <taxon>Rhabditida</taxon>
        <taxon>Rhabditina</taxon>
        <taxon>Rhabditomorpha</taxon>
        <taxon>Strongyloidea</taxon>
        <taxon>Heligmosomidae</taxon>
        <taxon>Nippostrongylus</taxon>
    </lineage>
</organism>
<reference evidence="3" key="1">
    <citation type="submission" date="2017-02" db="UniProtKB">
        <authorList>
            <consortium name="WormBaseParasite"/>
        </authorList>
    </citation>
    <scope>IDENTIFICATION</scope>
</reference>
<name>A0A0N4XUT4_NIPBR</name>
<sequence length="130" mass="14752">MSEREWRGLFALNRALDEASARAKSNPLLASNIRYCGCGRGDEFLRQEAVVVDEIALVAAQLAKSPDWTLDFEKVREKQMFDKKAKSIVVFRSQAQVIDDEQMLMTVSATASITSQELRRLPNQFNSKLR</sequence>
<dbReference type="WBParaSite" id="NBR_0000649301-mRNA-1">
    <property type="protein sequence ID" value="NBR_0000649301-mRNA-1"/>
    <property type="gene ID" value="NBR_0000649301"/>
</dbReference>
<dbReference type="AlphaFoldDB" id="A0A0N4XUT4"/>
<evidence type="ECO:0000313" key="2">
    <source>
        <dbReference type="Proteomes" id="UP000271162"/>
    </source>
</evidence>
<keyword evidence="2" id="KW-1185">Reference proteome</keyword>
<evidence type="ECO:0000313" key="3">
    <source>
        <dbReference type="WBParaSite" id="NBR_0000649301-mRNA-1"/>
    </source>
</evidence>
<protein>
    <submittedName>
        <fullName evidence="3">DUF4359 domain-containing protein</fullName>
    </submittedName>
</protein>
<gene>
    <name evidence="1" type="ORF">NBR_LOCUS6494</name>
</gene>
<dbReference type="EMBL" id="UYSL01019804">
    <property type="protein sequence ID" value="VDL70083.1"/>
    <property type="molecule type" value="Genomic_DNA"/>
</dbReference>
<evidence type="ECO:0000313" key="1">
    <source>
        <dbReference type="EMBL" id="VDL70083.1"/>
    </source>
</evidence>
<reference evidence="1 2" key="2">
    <citation type="submission" date="2018-11" db="EMBL/GenBank/DDBJ databases">
        <authorList>
            <consortium name="Pathogen Informatics"/>
        </authorList>
    </citation>
    <scope>NUCLEOTIDE SEQUENCE [LARGE SCALE GENOMIC DNA]</scope>
</reference>